<evidence type="ECO:0000256" key="8">
    <source>
        <dbReference type="PIRNR" id="PIRNR000535"/>
    </source>
</evidence>
<keyword evidence="2 8" id="KW-0808">Transferase</keyword>
<dbReference type="PANTHER" id="PTHR46566">
    <property type="entry name" value="1-PHOSPHOFRUCTOKINASE-RELATED"/>
    <property type="match status" value="1"/>
</dbReference>
<name>A0A3D4S3M8_9ENTE</name>
<dbReference type="AlphaFoldDB" id="A0A3D4S3M8"/>
<organism evidence="11 12">
    <name type="scientific">Bavariicoccus seileri</name>
    <dbReference type="NCBI Taxonomy" id="549685"/>
    <lineage>
        <taxon>Bacteria</taxon>
        <taxon>Bacillati</taxon>
        <taxon>Bacillota</taxon>
        <taxon>Bacilli</taxon>
        <taxon>Lactobacillales</taxon>
        <taxon>Enterococcaceae</taxon>
        <taxon>Bavariicoccus</taxon>
    </lineage>
</organism>
<dbReference type="GO" id="GO:0016052">
    <property type="term" value="P:carbohydrate catabolic process"/>
    <property type="evidence" value="ECO:0007669"/>
    <property type="project" value="UniProtKB-ARBA"/>
</dbReference>
<proteinExistence type="inferred from homology"/>
<keyword evidence="6 8" id="KW-0067">ATP-binding</keyword>
<evidence type="ECO:0000256" key="4">
    <source>
        <dbReference type="ARBA" id="ARBA00022741"/>
    </source>
</evidence>
<dbReference type="InterPro" id="IPR022463">
    <property type="entry name" value="1-PFruKinase"/>
</dbReference>
<dbReference type="GO" id="GO:0005524">
    <property type="term" value="F:ATP binding"/>
    <property type="evidence" value="ECO:0007669"/>
    <property type="project" value="UniProtKB-UniRule"/>
</dbReference>
<dbReference type="InterPro" id="IPR011611">
    <property type="entry name" value="PfkB_dom"/>
</dbReference>
<dbReference type="GO" id="GO:0005829">
    <property type="term" value="C:cytosol"/>
    <property type="evidence" value="ECO:0007669"/>
    <property type="project" value="TreeGrafter"/>
</dbReference>
<comment type="caution">
    <text evidence="11">The sequence shown here is derived from an EMBL/GenBank/DDBJ whole genome shotgun (WGS) entry which is preliminary data.</text>
</comment>
<reference evidence="11 12" key="1">
    <citation type="journal article" date="2018" name="Nat. Biotechnol.">
        <title>A standardized bacterial taxonomy based on genome phylogeny substantially revises the tree of life.</title>
        <authorList>
            <person name="Parks D.H."/>
            <person name="Chuvochina M."/>
            <person name="Waite D.W."/>
            <person name="Rinke C."/>
            <person name="Skarshewski A."/>
            <person name="Chaumeil P.A."/>
            <person name="Hugenholtz P."/>
        </authorList>
    </citation>
    <scope>NUCLEOTIDE SEQUENCE [LARGE SCALE GENOMIC DNA]</scope>
    <source>
        <strain evidence="11">UBA11306</strain>
    </source>
</reference>
<dbReference type="InterPro" id="IPR029056">
    <property type="entry name" value="Ribokinase-like"/>
</dbReference>
<evidence type="ECO:0000256" key="1">
    <source>
        <dbReference type="ARBA" id="ARBA00005380"/>
    </source>
</evidence>
<comment type="similarity">
    <text evidence="8">Belongs to the carbohydrate kinase PfkB family. LacC subfamily.</text>
</comment>
<dbReference type="CDD" id="cd01164">
    <property type="entry name" value="FruK_PfkB_like"/>
    <property type="match status" value="1"/>
</dbReference>
<evidence type="ECO:0000256" key="7">
    <source>
        <dbReference type="ARBA" id="ARBA00047745"/>
    </source>
</evidence>
<sequence>MLYTITFNPAIDLVLKVPDFKLGDLNRVKQTDYVAGGKGINMAIILKELGNDVVASGFLGGFSQSFIVDELAKLSVSSHFIEVDGVTRINVKLKTGVETEINGSGPVISTDKQQELNQWLKDSIKPNDVILLAGNVATGMSAENYRQIAKIAQDNGVDFVVDTIGEQLKVCLPYRPLLIKPNKEELEDLLSVTIHSDDELVQHAKELQHKGAQNVIISLGKDGAILVSASGKVLKASSPKGILVNSVGAGDSMVAGFTSALNDGKSEEEAFKQAVACGSATAFSTGIANRVMIDKLLPEVSITPF</sequence>
<accession>A0A3D4S3M8</accession>
<dbReference type="PANTHER" id="PTHR46566:SF1">
    <property type="entry name" value="1-PHOSPHOFRUCTOKINASE"/>
    <property type="match status" value="1"/>
</dbReference>
<dbReference type="PROSITE" id="PS00584">
    <property type="entry name" value="PFKB_KINASES_2"/>
    <property type="match status" value="1"/>
</dbReference>
<keyword evidence="5 9" id="KW-0418">Kinase</keyword>
<dbReference type="PIRSF" id="PIRSF000535">
    <property type="entry name" value="1PFK/6PFK/LacC"/>
    <property type="match status" value="1"/>
</dbReference>
<evidence type="ECO:0000256" key="2">
    <source>
        <dbReference type="ARBA" id="ARBA00022679"/>
    </source>
</evidence>
<dbReference type="EC" id="2.7.1.144" evidence="8"/>
<evidence type="ECO:0000259" key="10">
    <source>
        <dbReference type="Pfam" id="PF00294"/>
    </source>
</evidence>
<dbReference type="GO" id="GO:0009024">
    <property type="term" value="F:tagatose-6-phosphate kinase activity"/>
    <property type="evidence" value="ECO:0007669"/>
    <property type="project" value="UniProtKB-EC"/>
</dbReference>
<evidence type="ECO:0000256" key="9">
    <source>
        <dbReference type="RuleBase" id="RU369061"/>
    </source>
</evidence>
<evidence type="ECO:0000256" key="3">
    <source>
        <dbReference type="ARBA" id="ARBA00022736"/>
    </source>
</evidence>
<dbReference type="Proteomes" id="UP000262195">
    <property type="component" value="Unassembled WGS sequence"/>
</dbReference>
<keyword evidence="3 8" id="KW-0423">Lactose metabolism</keyword>
<gene>
    <name evidence="11" type="primary">pfkB</name>
    <name evidence="11" type="ORF">DIW15_01760</name>
</gene>
<dbReference type="GO" id="GO:0044281">
    <property type="term" value="P:small molecule metabolic process"/>
    <property type="evidence" value="ECO:0007669"/>
    <property type="project" value="UniProtKB-ARBA"/>
</dbReference>
<evidence type="ECO:0000256" key="6">
    <source>
        <dbReference type="ARBA" id="ARBA00022840"/>
    </source>
</evidence>
<dbReference type="Gene3D" id="3.40.1190.20">
    <property type="match status" value="1"/>
</dbReference>
<comment type="pathway">
    <text evidence="8">Carbohydrate metabolism; D-tagatose 6-phosphate degradation; D-glyceraldehyde 3-phosphate and glycerone phosphate from D-tagatose 6-phosphate: step 1/2.</text>
</comment>
<dbReference type="GO" id="GO:2001059">
    <property type="term" value="P:D-tagatose 6-phosphate catabolic process"/>
    <property type="evidence" value="ECO:0007669"/>
    <property type="project" value="UniProtKB-UniPathway"/>
</dbReference>
<dbReference type="EMBL" id="DQHO01000013">
    <property type="protein sequence ID" value="HCS93419.1"/>
    <property type="molecule type" value="Genomic_DNA"/>
</dbReference>
<evidence type="ECO:0000256" key="5">
    <source>
        <dbReference type="ARBA" id="ARBA00022777"/>
    </source>
</evidence>
<dbReference type="GO" id="GO:0008662">
    <property type="term" value="F:1-phosphofructokinase activity"/>
    <property type="evidence" value="ECO:0007669"/>
    <property type="project" value="UniProtKB-UniRule"/>
</dbReference>
<comment type="catalytic activity">
    <reaction evidence="7 9">
        <text>beta-D-fructose 1-phosphate + ATP = beta-D-fructose 1,6-bisphosphate + ADP + H(+)</text>
        <dbReference type="Rhea" id="RHEA:14213"/>
        <dbReference type="ChEBI" id="CHEBI:15378"/>
        <dbReference type="ChEBI" id="CHEBI:30616"/>
        <dbReference type="ChEBI" id="CHEBI:32966"/>
        <dbReference type="ChEBI" id="CHEBI:138881"/>
        <dbReference type="ChEBI" id="CHEBI:456216"/>
        <dbReference type="EC" id="2.7.1.56"/>
    </reaction>
</comment>
<dbReference type="FunFam" id="3.40.1190.20:FF:000001">
    <property type="entry name" value="Phosphofructokinase"/>
    <property type="match status" value="1"/>
</dbReference>
<evidence type="ECO:0000313" key="11">
    <source>
        <dbReference type="EMBL" id="HCS93419.1"/>
    </source>
</evidence>
<evidence type="ECO:0000313" key="12">
    <source>
        <dbReference type="Proteomes" id="UP000262195"/>
    </source>
</evidence>
<dbReference type="Pfam" id="PF00294">
    <property type="entry name" value="PfkB"/>
    <property type="match status" value="1"/>
</dbReference>
<dbReference type="PROSITE" id="PS00583">
    <property type="entry name" value="PFKB_KINASES_1"/>
    <property type="match status" value="1"/>
</dbReference>
<feature type="domain" description="Carbohydrate kinase PfkB" evidence="10">
    <location>
        <begin position="11"/>
        <end position="288"/>
    </location>
</feature>
<comment type="catalytic activity">
    <reaction evidence="8">
        <text>D-tagatofuranose 6-phosphate + ATP = D-tagatofuranose 1,6-bisphosphate + ADP + H(+)</text>
        <dbReference type="Rhea" id="RHEA:12420"/>
        <dbReference type="ChEBI" id="CHEBI:15378"/>
        <dbReference type="ChEBI" id="CHEBI:30616"/>
        <dbReference type="ChEBI" id="CHEBI:58694"/>
        <dbReference type="ChEBI" id="CHEBI:58695"/>
        <dbReference type="ChEBI" id="CHEBI:456216"/>
        <dbReference type="EC" id="2.7.1.144"/>
    </reaction>
</comment>
<dbReference type="InterPro" id="IPR002173">
    <property type="entry name" value="Carboh/pur_kinase_PfkB_CS"/>
</dbReference>
<comment type="function">
    <text evidence="9">Catalyzes the ATP-dependent phosphorylation of fructose-l-phosphate to fructose-l,6-bisphosphate.</text>
</comment>
<keyword evidence="4 8" id="KW-0547">Nucleotide-binding</keyword>
<protein>
    <recommendedName>
        <fullName evidence="8">Tagatose-6-phosphate kinase</fullName>
        <ecNumber evidence="8">2.7.1.144</ecNumber>
    </recommendedName>
</protein>
<dbReference type="STRING" id="1121105.GCA_000421665_00019"/>
<comment type="similarity">
    <text evidence="1">Belongs to the carbohydrate kinase pfkB family.</text>
</comment>
<dbReference type="SUPFAM" id="SSF53613">
    <property type="entry name" value="Ribokinase-like"/>
    <property type="match status" value="1"/>
</dbReference>
<dbReference type="NCBIfam" id="TIGR03828">
    <property type="entry name" value="pfkB"/>
    <property type="match status" value="1"/>
</dbReference>
<dbReference type="InterPro" id="IPR017583">
    <property type="entry name" value="Tagatose/fructose_Pkinase"/>
</dbReference>
<dbReference type="UniPathway" id="UPA00704">
    <property type="reaction ID" value="UER00715"/>
</dbReference>
<dbReference type="NCBIfam" id="TIGR03168">
    <property type="entry name" value="1-PFK"/>
    <property type="match status" value="1"/>
</dbReference>
<dbReference type="GO" id="GO:0005988">
    <property type="term" value="P:lactose metabolic process"/>
    <property type="evidence" value="ECO:0007669"/>
    <property type="project" value="UniProtKB-KW"/>
</dbReference>